<sequence>MDDMHQNSDNEKLSAPSPRLYQILPSTDPRQFKCDYERSGQGRKTLIDQRYSIVRTPPVRLTFPRCHPYPKSFHTVYTVRVSSSQFISLSLCALSVLRRRPCKNAFLRTFYRTSITQCHSINHTSPTLDSAFRICTSTTYSIHHYIMYLCMYHTPTVH</sequence>
<evidence type="ECO:0000313" key="3">
    <source>
        <dbReference type="Proteomes" id="UP000218334"/>
    </source>
</evidence>
<protein>
    <submittedName>
        <fullName evidence="2">Uncharacterized protein</fullName>
    </submittedName>
</protein>
<reference evidence="3" key="1">
    <citation type="journal article" date="2017" name="Nat. Ecol. Evol.">
        <title>Genome expansion and lineage-specific genetic innovations in the forest pathogenic fungi Armillaria.</title>
        <authorList>
            <person name="Sipos G."/>
            <person name="Prasanna A.N."/>
            <person name="Walter M.C."/>
            <person name="O'Connor E."/>
            <person name="Balint B."/>
            <person name="Krizsan K."/>
            <person name="Kiss B."/>
            <person name="Hess J."/>
            <person name="Varga T."/>
            <person name="Slot J."/>
            <person name="Riley R."/>
            <person name="Boka B."/>
            <person name="Rigling D."/>
            <person name="Barry K."/>
            <person name="Lee J."/>
            <person name="Mihaltcheva S."/>
            <person name="LaButti K."/>
            <person name="Lipzen A."/>
            <person name="Waldron R."/>
            <person name="Moloney N.M."/>
            <person name="Sperisen C."/>
            <person name="Kredics L."/>
            <person name="Vagvoelgyi C."/>
            <person name="Patrignani A."/>
            <person name="Fitzpatrick D."/>
            <person name="Nagy I."/>
            <person name="Doyle S."/>
            <person name="Anderson J.B."/>
            <person name="Grigoriev I.V."/>
            <person name="Gueldener U."/>
            <person name="Muensterkoetter M."/>
            <person name="Nagy L.G."/>
        </authorList>
    </citation>
    <scope>NUCLEOTIDE SEQUENCE [LARGE SCALE GENOMIC DNA]</scope>
    <source>
        <strain evidence="3">28-4</strain>
    </source>
</reference>
<feature type="compositionally biased region" description="Basic and acidic residues" evidence="1">
    <location>
        <begin position="1"/>
        <end position="12"/>
    </location>
</feature>
<organism evidence="2 3">
    <name type="scientific">Armillaria solidipes</name>
    <dbReference type="NCBI Taxonomy" id="1076256"/>
    <lineage>
        <taxon>Eukaryota</taxon>
        <taxon>Fungi</taxon>
        <taxon>Dikarya</taxon>
        <taxon>Basidiomycota</taxon>
        <taxon>Agaricomycotina</taxon>
        <taxon>Agaricomycetes</taxon>
        <taxon>Agaricomycetidae</taxon>
        <taxon>Agaricales</taxon>
        <taxon>Marasmiineae</taxon>
        <taxon>Physalacriaceae</taxon>
        <taxon>Armillaria</taxon>
    </lineage>
</organism>
<dbReference type="Proteomes" id="UP000218334">
    <property type="component" value="Unassembled WGS sequence"/>
</dbReference>
<feature type="region of interest" description="Disordered" evidence="1">
    <location>
        <begin position="1"/>
        <end position="20"/>
    </location>
</feature>
<evidence type="ECO:0000256" key="1">
    <source>
        <dbReference type="SAM" id="MobiDB-lite"/>
    </source>
</evidence>
<name>A0A2H3CLL3_9AGAR</name>
<gene>
    <name evidence="2" type="ORF">ARMSODRAFT_2199</name>
</gene>
<keyword evidence="3" id="KW-1185">Reference proteome</keyword>
<dbReference type="EMBL" id="KZ293415">
    <property type="protein sequence ID" value="PBK77667.1"/>
    <property type="molecule type" value="Genomic_DNA"/>
</dbReference>
<accession>A0A2H3CLL3</accession>
<dbReference type="AlphaFoldDB" id="A0A2H3CLL3"/>
<evidence type="ECO:0000313" key="2">
    <source>
        <dbReference type="EMBL" id="PBK77667.1"/>
    </source>
</evidence>
<proteinExistence type="predicted"/>